<dbReference type="GO" id="GO:0005874">
    <property type="term" value="C:microtubule"/>
    <property type="evidence" value="ECO:0007669"/>
    <property type="project" value="UniProtKB-KW"/>
</dbReference>
<evidence type="ECO:0000256" key="2">
    <source>
        <dbReference type="ARBA" id="ARBA00005479"/>
    </source>
</evidence>
<evidence type="ECO:0000313" key="12">
    <source>
        <dbReference type="Proteomes" id="UP000000560"/>
    </source>
</evidence>
<evidence type="ECO:0000256" key="5">
    <source>
        <dbReference type="ARBA" id="ARBA00022701"/>
    </source>
</evidence>
<dbReference type="eggNOG" id="ENOG502S1U0">
    <property type="taxonomic scope" value="Eukaryota"/>
</dbReference>
<dbReference type="KEGG" id="ani:ANIA_03724"/>
<dbReference type="GO" id="GO:0051301">
    <property type="term" value="P:cell division"/>
    <property type="evidence" value="ECO:0007669"/>
    <property type="project" value="UniProtKB-KW"/>
</dbReference>
<sequence length="220" mass="25184">MLHHAREQTIEGFKAREAMEVKQKMEILDVIENCLDEAGNRDLDDLAETVAVLGTLGTSTEDVGQSIVELTKEEFEIQEQIQRVERLHNYLKRELDTLHEQLQELKSNPAYEIGNLPALTAEWTRGTKVLSAKVNEYKDRSAALERNSNKGATLEEVILEEEDVGRLVDSVRSLEAMIETFHNLPKDITGARAEYMKLEAEFNRLIQTRNSIFENLSDRR</sequence>
<accession>Q5B6V6</accession>
<evidence type="ECO:0000256" key="9">
    <source>
        <dbReference type="ARBA" id="ARBA00023306"/>
    </source>
</evidence>
<dbReference type="OMA" id="QAKDWAY"/>
<keyword evidence="7 10" id="KW-0175">Coiled coil</keyword>
<keyword evidence="12" id="KW-1185">Reference proteome</keyword>
<evidence type="ECO:0000256" key="10">
    <source>
        <dbReference type="SAM" id="Coils"/>
    </source>
</evidence>
<dbReference type="GO" id="GO:0005829">
    <property type="term" value="C:cytosol"/>
    <property type="evidence" value="ECO:0000318"/>
    <property type="project" value="GO_Central"/>
</dbReference>
<dbReference type="OrthoDB" id="5372507at2759"/>
<keyword evidence="6" id="KW-0498">Mitosis</keyword>
<dbReference type="GO" id="GO:0005819">
    <property type="term" value="C:spindle"/>
    <property type="evidence" value="ECO:0007669"/>
    <property type="project" value="UniProtKB-SubCell"/>
</dbReference>
<organism evidence="11 12">
    <name type="scientific">Emericella nidulans (strain FGSC A4 / ATCC 38163 / CBS 112.46 / NRRL 194 / M139)</name>
    <name type="common">Aspergillus nidulans</name>
    <dbReference type="NCBI Taxonomy" id="227321"/>
    <lineage>
        <taxon>Eukaryota</taxon>
        <taxon>Fungi</taxon>
        <taxon>Dikarya</taxon>
        <taxon>Ascomycota</taxon>
        <taxon>Pezizomycotina</taxon>
        <taxon>Eurotiomycetes</taxon>
        <taxon>Eurotiomycetidae</taxon>
        <taxon>Eurotiales</taxon>
        <taxon>Aspergillaceae</taxon>
        <taxon>Aspergillus</taxon>
        <taxon>Aspergillus subgen. Nidulantes</taxon>
    </lineage>
</organism>
<dbReference type="STRING" id="227321.Q5B6V6"/>
<evidence type="ECO:0000256" key="4">
    <source>
        <dbReference type="ARBA" id="ARBA00022618"/>
    </source>
</evidence>
<gene>
    <name evidence="11" type="ORF">ANIA_03724</name>
</gene>
<keyword evidence="3" id="KW-0963">Cytoplasm</keyword>
<keyword evidence="8" id="KW-0206">Cytoskeleton</keyword>
<evidence type="ECO:0000256" key="6">
    <source>
        <dbReference type="ARBA" id="ARBA00022776"/>
    </source>
</evidence>
<keyword evidence="9" id="KW-0131">Cell cycle</keyword>
<dbReference type="GO" id="GO:0051225">
    <property type="term" value="P:spindle assembly"/>
    <property type="evidence" value="ECO:0000318"/>
    <property type="project" value="GO_Central"/>
</dbReference>
<evidence type="ECO:0000256" key="3">
    <source>
        <dbReference type="ARBA" id="ARBA00022490"/>
    </source>
</evidence>
<comment type="subcellular location">
    <subcellularLocation>
        <location evidence="1">Cytoplasm</location>
        <location evidence="1">Cytoskeleton</location>
        <location evidence="1">Spindle</location>
    </subcellularLocation>
</comment>
<dbReference type="GO" id="GO:0070652">
    <property type="term" value="C:HAUS complex"/>
    <property type="evidence" value="ECO:0007669"/>
    <property type="project" value="InterPro"/>
</dbReference>
<feature type="coiled-coil region" evidence="10">
    <location>
        <begin position="67"/>
        <end position="147"/>
    </location>
</feature>
<keyword evidence="4" id="KW-0132">Cell division</keyword>
<reference evidence="12" key="2">
    <citation type="journal article" date="2009" name="Fungal Genet. Biol.">
        <title>The 2008 update of the Aspergillus nidulans genome annotation: a community effort.</title>
        <authorList>
            <person name="Wortman J.R."/>
            <person name="Gilsenan J.M."/>
            <person name="Joardar V."/>
            <person name="Deegan J."/>
            <person name="Clutterbuck J."/>
            <person name="Andersen M.R."/>
            <person name="Archer D."/>
            <person name="Bencina M."/>
            <person name="Braus G."/>
            <person name="Coutinho P."/>
            <person name="von Dohren H."/>
            <person name="Doonan J."/>
            <person name="Driessen A.J."/>
            <person name="Durek P."/>
            <person name="Espeso E."/>
            <person name="Fekete E."/>
            <person name="Flipphi M."/>
            <person name="Estrada C.G."/>
            <person name="Geysens S."/>
            <person name="Goldman G."/>
            <person name="de Groot P.W."/>
            <person name="Hansen K."/>
            <person name="Harris S.D."/>
            <person name="Heinekamp T."/>
            <person name="Helmstaedt K."/>
            <person name="Henrissat B."/>
            <person name="Hofmann G."/>
            <person name="Homan T."/>
            <person name="Horio T."/>
            <person name="Horiuchi H."/>
            <person name="James S."/>
            <person name="Jones M."/>
            <person name="Karaffa L."/>
            <person name="Karanyi Z."/>
            <person name="Kato M."/>
            <person name="Keller N."/>
            <person name="Kelly D.E."/>
            <person name="Kiel J.A."/>
            <person name="Kim J.M."/>
            <person name="van der Klei I.J."/>
            <person name="Klis F.M."/>
            <person name="Kovalchuk A."/>
            <person name="Krasevec N."/>
            <person name="Kubicek C.P."/>
            <person name="Liu B."/>
            <person name="Maccabe A."/>
            <person name="Meyer V."/>
            <person name="Mirabito P."/>
            <person name="Miskei M."/>
            <person name="Mos M."/>
            <person name="Mullins J."/>
            <person name="Nelson D.R."/>
            <person name="Nielsen J."/>
            <person name="Oakley B.R."/>
            <person name="Osmani S.A."/>
            <person name="Pakula T."/>
            <person name="Paszewski A."/>
            <person name="Paulsen I."/>
            <person name="Pilsyk S."/>
            <person name="Pocsi I."/>
            <person name="Punt P.J."/>
            <person name="Ram A.F."/>
            <person name="Ren Q."/>
            <person name="Robellet X."/>
            <person name="Robson G."/>
            <person name="Seiboth B."/>
            <person name="van Solingen P."/>
            <person name="Specht T."/>
            <person name="Sun J."/>
            <person name="Taheri-Talesh N."/>
            <person name="Takeshita N."/>
            <person name="Ussery D."/>
            <person name="vanKuyk P.A."/>
            <person name="Visser H."/>
            <person name="van de Vondervoort P.J."/>
            <person name="de Vries R.P."/>
            <person name="Walton J."/>
            <person name="Xiang X."/>
            <person name="Xiong Y."/>
            <person name="Zeng A.P."/>
            <person name="Brandt B.W."/>
            <person name="Cornell M.J."/>
            <person name="van den Hondel C.A."/>
            <person name="Visser J."/>
            <person name="Oliver S.G."/>
            <person name="Turner G."/>
        </authorList>
    </citation>
    <scope>GENOME REANNOTATION</scope>
    <source>
        <strain evidence="12">FGSC A4 / ATCC 38163 / CBS 112.46 / NRRL 194 / M139</strain>
    </source>
</reference>
<name>Q5B6V6_EMENI</name>
<protein>
    <submittedName>
        <fullName evidence="11">Uncharacterized protein</fullName>
    </submittedName>
</protein>
<evidence type="ECO:0000313" key="11">
    <source>
        <dbReference type="EMBL" id="CBF75525.1"/>
    </source>
</evidence>
<reference evidence="12" key="1">
    <citation type="journal article" date="2005" name="Nature">
        <title>Sequencing of Aspergillus nidulans and comparative analysis with A. fumigatus and A. oryzae.</title>
        <authorList>
            <person name="Galagan J.E."/>
            <person name="Calvo S.E."/>
            <person name="Cuomo C."/>
            <person name="Ma L.J."/>
            <person name="Wortman J.R."/>
            <person name="Batzoglou S."/>
            <person name="Lee S.I."/>
            <person name="Basturkmen M."/>
            <person name="Spevak C.C."/>
            <person name="Clutterbuck J."/>
            <person name="Kapitonov V."/>
            <person name="Jurka J."/>
            <person name="Scazzocchio C."/>
            <person name="Farman M."/>
            <person name="Butler J."/>
            <person name="Purcell S."/>
            <person name="Harris S."/>
            <person name="Braus G.H."/>
            <person name="Draht O."/>
            <person name="Busch S."/>
            <person name="D'Enfert C."/>
            <person name="Bouchier C."/>
            <person name="Goldman G.H."/>
            <person name="Bell-Pedersen D."/>
            <person name="Griffiths-Jones S."/>
            <person name="Doonan J.H."/>
            <person name="Yu J."/>
            <person name="Vienken K."/>
            <person name="Pain A."/>
            <person name="Freitag M."/>
            <person name="Selker E.U."/>
            <person name="Archer D.B."/>
            <person name="Penalva M.A."/>
            <person name="Oakley B.R."/>
            <person name="Momany M."/>
            <person name="Tanaka T."/>
            <person name="Kumagai T."/>
            <person name="Asai K."/>
            <person name="Machida M."/>
            <person name="Nierman W.C."/>
            <person name="Denning D.W."/>
            <person name="Caddick M."/>
            <person name="Hynes M."/>
            <person name="Paoletti M."/>
            <person name="Fischer R."/>
            <person name="Miller B."/>
            <person name="Dyer P."/>
            <person name="Sachs M.S."/>
            <person name="Osmani S.A."/>
            <person name="Birren B.W."/>
        </authorList>
    </citation>
    <scope>NUCLEOTIDE SEQUENCE [LARGE SCALE GENOMIC DNA]</scope>
    <source>
        <strain evidence="12">FGSC A4 / ATCC 38163 / CBS 112.46 / NRRL 194 / M139</strain>
    </source>
</reference>
<dbReference type="AlphaFoldDB" id="Q5B6V6"/>
<evidence type="ECO:0000256" key="1">
    <source>
        <dbReference type="ARBA" id="ARBA00004186"/>
    </source>
</evidence>
<dbReference type="Pfam" id="PF25762">
    <property type="entry name" value="HAUS1"/>
    <property type="match status" value="1"/>
</dbReference>
<dbReference type="InParanoid" id="Q5B6V6"/>
<evidence type="ECO:0000256" key="8">
    <source>
        <dbReference type="ARBA" id="ARBA00023212"/>
    </source>
</evidence>
<dbReference type="Proteomes" id="UP000000560">
    <property type="component" value="Chromosome II"/>
</dbReference>
<dbReference type="GeneID" id="2873146"/>
<dbReference type="EMBL" id="BN001302">
    <property type="protein sequence ID" value="CBF75525.1"/>
    <property type="molecule type" value="Genomic_DNA"/>
</dbReference>
<proteinExistence type="inferred from homology"/>
<dbReference type="PANTHER" id="PTHR31570">
    <property type="entry name" value="HAUS AUGMIN-LIKE COMPLEX SUBUNIT 1"/>
    <property type="match status" value="1"/>
</dbReference>
<evidence type="ECO:0000256" key="7">
    <source>
        <dbReference type="ARBA" id="ARBA00023054"/>
    </source>
</evidence>
<keyword evidence="5" id="KW-0493">Microtubule</keyword>
<comment type="similarity">
    <text evidence="2">Belongs to the HAUS1 family.</text>
</comment>
<dbReference type="InterPro" id="IPR026243">
    <property type="entry name" value="HAUS1"/>
</dbReference>
<accession>C8V7C5</accession>
<dbReference type="RefSeq" id="XP_661328.1">
    <property type="nucleotide sequence ID" value="XM_656236.1"/>
</dbReference>
<dbReference type="PANTHER" id="PTHR31570:SF1">
    <property type="entry name" value="HAUS AUGMIN-LIKE COMPLEX SUBUNIT 1"/>
    <property type="match status" value="1"/>
</dbReference>
<dbReference type="HOGENOM" id="CLU_068908_0_0_1"/>